<comment type="subunit">
    <text evidence="4">Monomer.</text>
</comment>
<protein>
    <recommendedName>
        <fullName evidence="5">ribonuclease H</fullName>
        <ecNumber evidence="5">3.1.26.4</ecNumber>
    </recommendedName>
</protein>
<dbReference type="InterPro" id="IPR012337">
    <property type="entry name" value="RNaseH-like_sf"/>
</dbReference>
<evidence type="ECO:0000256" key="1">
    <source>
        <dbReference type="ARBA" id="ARBA00000077"/>
    </source>
</evidence>
<dbReference type="Proteomes" id="UP001500394">
    <property type="component" value="Unassembled WGS sequence"/>
</dbReference>
<evidence type="ECO:0000313" key="12">
    <source>
        <dbReference type="EMBL" id="GAA4511738.1"/>
    </source>
</evidence>
<reference evidence="13" key="1">
    <citation type="journal article" date="2019" name="Int. J. Syst. Evol. Microbiol.">
        <title>The Global Catalogue of Microorganisms (GCM) 10K type strain sequencing project: providing services to taxonomists for standard genome sequencing and annotation.</title>
        <authorList>
            <consortium name="The Broad Institute Genomics Platform"/>
            <consortium name="The Broad Institute Genome Sequencing Center for Infectious Disease"/>
            <person name="Wu L."/>
            <person name="Ma J."/>
        </authorList>
    </citation>
    <scope>NUCLEOTIDE SEQUENCE [LARGE SCALE GENOMIC DNA]</scope>
    <source>
        <strain evidence="13">JCM 17858</strain>
    </source>
</reference>
<evidence type="ECO:0000256" key="5">
    <source>
        <dbReference type="ARBA" id="ARBA00012180"/>
    </source>
</evidence>
<comment type="caution">
    <text evidence="12">The sequence shown here is derived from an EMBL/GenBank/DDBJ whole genome shotgun (WGS) entry which is preliminary data.</text>
</comment>
<evidence type="ECO:0000256" key="7">
    <source>
        <dbReference type="ARBA" id="ARBA00022723"/>
    </source>
</evidence>
<comment type="cofactor">
    <cofactor evidence="2">
        <name>Mg(2+)</name>
        <dbReference type="ChEBI" id="CHEBI:18420"/>
    </cofactor>
</comment>
<evidence type="ECO:0000256" key="6">
    <source>
        <dbReference type="ARBA" id="ARBA00022722"/>
    </source>
</evidence>
<dbReference type="RefSeq" id="WP_345064211.1">
    <property type="nucleotide sequence ID" value="NZ_BAABGR010000006.1"/>
</dbReference>
<evidence type="ECO:0000256" key="9">
    <source>
        <dbReference type="ARBA" id="ARBA00022801"/>
    </source>
</evidence>
<keyword evidence="8" id="KW-0255">Endonuclease</keyword>
<evidence type="ECO:0000256" key="8">
    <source>
        <dbReference type="ARBA" id="ARBA00022759"/>
    </source>
</evidence>
<organism evidence="12 13">
    <name type="scientific">Sphingobacterium thermophilum</name>
    <dbReference type="NCBI Taxonomy" id="768534"/>
    <lineage>
        <taxon>Bacteria</taxon>
        <taxon>Pseudomonadati</taxon>
        <taxon>Bacteroidota</taxon>
        <taxon>Sphingobacteriia</taxon>
        <taxon>Sphingobacteriales</taxon>
        <taxon>Sphingobacteriaceae</taxon>
        <taxon>Sphingobacterium</taxon>
    </lineage>
</organism>
<dbReference type="PROSITE" id="PS50879">
    <property type="entry name" value="RNASE_H_1"/>
    <property type="match status" value="1"/>
</dbReference>
<comment type="similarity">
    <text evidence="3">Belongs to the RNase H family.</text>
</comment>
<dbReference type="CDD" id="cd09278">
    <property type="entry name" value="RNase_HI_prokaryote_like"/>
    <property type="match status" value="1"/>
</dbReference>
<dbReference type="Pfam" id="PF00075">
    <property type="entry name" value="RNase_H"/>
    <property type="match status" value="1"/>
</dbReference>
<keyword evidence="7" id="KW-0479">Metal-binding</keyword>
<dbReference type="InterPro" id="IPR002156">
    <property type="entry name" value="RNaseH_domain"/>
</dbReference>
<accession>A0ABP8QWH9</accession>
<comment type="catalytic activity">
    <reaction evidence="1">
        <text>Endonucleolytic cleavage to 5'-phosphomonoester.</text>
        <dbReference type="EC" id="3.1.26.4"/>
    </reaction>
</comment>
<evidence type="ECO:0000256" key="3">
    <source>
        <dbReference type="ARBA" id="ARBA00005300"/>
    </source>
</evidence>
<dbReference type="PANTHER" id="PTHR10642:SF26">
    <property type="entry name" value="RIBONUCLEASE H1"/>
    <property type="match status" value="1"/>
</dbReference>
<evidence type="ECO:0000256" key="4">
    <source>
        <dbReference type="ARBA" id="ARBA00011245"/>
    </source>
</evidence>
<dbReference type="EMBL" id="BAABGR010000006">
    <property type="protein sequence ID" value="GAA4511738.1"/>
    <property type="molecule type" value="Genomic_DNA"/>
</dbReference>
<keyword evidence="9" id="KW-0378">Hydrolase</keyword>
<evidence type="ECO:0000313" key="13">
    <source>
        <dbReference type="Proteomes" id="UP001500394"/>
    </source>
</evidence>
<keyword evidence="6" id="KW-0540">Nuclease</keyword>
<evidence type="ECO:0000256" key="2">
    <source>
        <dbReference type="ARBA" id="ARBA00001946"/>
    </source>
</evidence>
<keyword evidence="10" id="KW-0460">Magnesium</keyword>
<dbReference type="InterPro" id="IPR036397">
    <property type="entry name" value="RNaseH_sf"/>
</dbReference>
<dbReference type="InterPro" id="IPR050092">
    <property type="entry name" value="RNase_H"/>
</dbReference>
<feature type="domain" description="RNase H type-1" evidence="11">
    <location>
        <begin position="1"/>
        <end position="147"/>
    </location>
</feature>
<dbReference type="InterPro" id="IPR022892">
    <property type="entry name" value="RNaseHI"/>
</dbReference>
<dbReference type="PANTHER" id="PTHR10642">
    <property type="entry name" value="RIBONUCLEASE H1"/>
    <property type="match status" value="1"/>
</dbReference>
<keyword evidence="13" id="KW-1185">Reference proteome</keyword>
<dbReference type="SUPFAM" id="SSF53098">
    <property type="entry name" value="Ribonuclease H-like"/>
    <property type="match status" value="1"/>
</dbReference>
<sequence length="167" mass="18806">MIELYTDGASSGNPGPGGYGTILRTIYTGSNPEFHGKLIEKEFSGGYRKTTNNRMELMAVIVGLEALKNPKQKVTIYSDSKYFIEAIEKGWIYNWMKKGFAGKKNKDLWLRLMKAYEQHDVSLVWVKGHAGHPLNERCDRLAVAASKDASKWQVDTVFEAEESQGLL</sequence>
<dbReference type="NCBIfam" id="NF001236">
    <property type="entry name" value="PRK00203.1"/>
    <property type="match status" value="1"/>
</dbReference>
<proteinExistence type="inferred from homology"/>
<evidence type="ECO:0000256" key="10">
    <source>
        <dbReference type="ARBA" id="ARBA00022842"/>
    </source>
</evidence>
<evidence type="ECO:0000259" key="11">
    <source>
        <dbReference type="PROSITE" id="PS50879"/>
    </source>
</evidence>
<gene>
    <name evidence="12" type="primary">rnhA</name>
    <name evidence="12" type="ORF">GCM10023173_04860</name>
</gene>
<name>A0ABP8QWH9_9SPHI</name>
<dbReference type="EC" id="3.1.26.4" evidence="5"/>
<dbReference type="Gene3D" id="3.30.420.10">
    <property type="entry name" value="Ribonuclease H-like superfamily/Ribonuclease H"/>
    <property type="match status" value="1"/>
</dbReference>